<name>A0A0N5AQ78_9BILA</name>
<dbReference type="PANTHER" id="PTHR22984:SF25">
    <property type="entry name" value="PROTEIN KINASE DOMAIN-CONTAINING PROTEIN"/>
    <property type="match status" value="1"/>
</dbReference>
<evidence type="ECO:0000256" key="4">
    <source>
        <dbReference type="ARBA" id="ARBA00022527"/>
    </source>
</evidence>
<accession>A0A0N5AQ78</accession>
<evidence type="ECO:0000256" key="13">
    <source>
        <dbReference type="RuleBase" id="RU000304"/>
    </source>
</evidence>
<evidence type="ECO:0000256" key="12">
    <source>
        <dbReference type="PROSITE-ProRule" id="PRU10141"/>
    </source>
</evidence>
<proteinExistence type="inferred from homology"/>
<evidence type="ECO:0000256" key="1">
    <source>
        <dbReference type="ARBA" id="ARBA00004192"/>
    </source>
</evidence>
<keyword evidence="16" id="KW-1185">Reference proteome</keyword>
<dbReference type="AlphaFoldDB" id="A0A0N5AQ78"/>
<comment type="catalytic activity">
    <reaction evidence="10">
        <text>L-threonyl-[protein] + ATP = O-phospho-L-threonyl-[protein] + ADP + H(+)</text>
        <dbReference type="Rhea" id="RHEA:46608"/>
        <dbReference type="Rhea" id="RHEA-COMP:11060"/>
        <dbReference type="Rhea" id="RHEA-COMP:11605"/>
        <dbReference type="ChEBI" id="CHEBI:15378"/>
        <dbReference type="ChEBI" id="CHEBI:30013"/>
        <dbReference type="ChEBI" id="CHEBI:30616"/>
        <dbReference type="ChEBI" id="CHEBI:61977"/>
        <dbReference type="ChEBI" id="CHEBI:456216"/>
        <dbReference type="EC" id="2.7.11.1"/>
    </reaction>
</comment>
<dbReference type="Gene3D" id="3.30.200.20">
    <property type="entry name" value="Phosphorylase Kinase, domain 1"/>
    <property type="match status" value="1"/>
</dbReference>
<keyword evidence="6 12" id="KW-0547">Nucleotide-binding</keyword>
<feature type="binding site" evidence="12">
    <location>
        <position position="69"/>
    </location>
    <ligand>
        <name>ATP</name>
        <dbReference type="ChEBI" id="CHEBI:30616"/>
    </ligand>
</feature>
<dbReference type="InterPro" id="IPR051138">
    <property type="entry name" value="PIM_Ser/Thr_kinase"/>
</dbReference>
<dbReference type="SMART" id="SM00220">
    <property type="entry name" value="S_TKc"/>
    <property type="match status" value="1"/>
</dbReference>
<dbReference type="GO" id="GO:0005737">
    <property type="term" value="C:cytoplasm"/>
    <property type="evidence" value="ECO:0007669"/>
    <property type="project" value="TreeGrafter"/>
</dbReference>
<evidence type="ECO:0000256" key="8">
    <source>
        <dbReference type="ARBA" id="ARBA00022840"/>
    </source>
</evidence>
<feature type="compositionally biased region" description="Polar residues" evidence="14">
    <location>
        <begin position="432"/>
        <end position="441"/>
    </location>
</feature>
<keyword evidence="5" id="KW-0808">Transferase</keyword>
<keyword evidence="7" id="KW-0418">Kinase</keyword>
<feature type="region of interest" description="Disordered" evidence="14">
    <location>
        <begin position="412"/>
        <end position="450"/>
    </location>
</feature>
<evidence type="ECO:0000256" key="6">
    <source>
        <dbReference type="ARBA" id="ARBA00022741"/>
    </source>
</evidence>
<dbReference type="PANTHER" id="PTHR22984">
    <property type="entry name" value="SERINE/THREONINE-PROTEIN KINASE PIM"/>
    <property type="match status" value="1"/>
</dbReference>
<dbReference type="GO" id="GO:0004674">
    <property type="term" value="F:protein serine/threonine kinase activity"/>
    <property type="evidence" value="ECO:0007669"/>
    <property type="project" value="UniProtKB-KW"/>
</dbReference>
<dbReference type="PROSITE" id="PS50011">
    <property type="entry name" value="PROTEIN_KINASE_DOM"/>
    <property type="match status" value="1"/>
</dbReference>
<dbReference type="FunFam" id="3.30.200.20:FF:000547">
    <property type="entry name" value="Serine/threonine-protein kinase prk-2"/>
    <property type="match status" value="1"/>
</dbReference>
<dbReference type="Proteomes" id="UP000046393">
    <property type="component" value="Unplaced"/>
</dbReference>
<evidence type="ECO:0000256" key="3">
    <source>
        <dbReference type="ARBA" id="ARBA00016885"/>
    </source>
</evidence>
<evidence type="ECO:0000256" key="14">
    <source>
        <dbReference type="SAM" id="MobiDB-lite"/>
    </source>
</evidence>
<dbReference type="GO" id="GO:0030430">
    <property type="term" value="C:host cell cytoplasm"/>
    <property type="evidence" value="ECO:0007669"/>
    <property type="project" value="UniProtKB-SubCell"/>
</dbReference>
<evidence type="ECO:0000256" key="9">
    <source>
        <dbReference type="ARBA" id="ARBA00023200"/>
    </source>
</evidence>
<dbReference type="PROSITE" id="PS00107">
    <property type="entry name" value="PROTEIN_KINASE_ATP"/>
    <property type="match status" value="1"/>
</dbReference>
<evidence type="ECO:0000256" key="11">
    <source>
        <dbReference type="ARBA" id="ARBA00048679"/>
    </source>
</evidence>
<dbReference type="SUPFAM" id="SSF56112">
    <property type="entry name" value="Protein kinase-like (PK-like)"/>
    <property type="match status" value="1"/>
</dbReference>
<keyword evidence="4 13" id="KW-0723">Serine/threonine-protein kinase</keyword>
<dbReference type="InterPro" id="IPR011009">
    <property type="entry name" value="Kinase-like_dom_sf"/>
</dbReference>
<feature type="region of interest" description="Disordered" evidence="14">
    <location>
        <begin position="372"/>
        <end position="395"/>
    </location>
</feature>
<dbReference type="Pfam" id="PF00069">
    <property type="entry name" value="Pkinase"/>
    <property type="match status" value="1"/>
</dbReference>
<dbReference type="Gene3D" id="1.10.510.10">
    <property type="entry name" value="Transferase(Phosphotransferase) domain 1"/>
    <property type="match status" value="1"/>
</dbReference>
<comment type="subcellular location">
    <subcellularLocation>
        <location evidence="1">Host cytoplasm</location>
    </subcellularLocation>
</comment>
<evidence type="ECO:0000259" key="15">
    <source>
        <dbReference type="PROSITE" id="PS50011"/>
    </source>
</evidence>
<keyword evidence="9" id="KW-1035">Host cytoplasm</keyword>
<dbReference type="WBParaSite" id="SMUV_0000683001-mRNA-1">
    <property type="protein sequence ID" value="SMUV_0000683001-mRNA-1"/>
    <property type="gene ID" value="SMUV_0000683001"/>
</dbReference>
<feature type="compositionally biased region" description="Polar residues" evidence="14">
    <location>
        <begin position="380"/>
        <end position="395"/>
    </location>
</feature>
<evidence type="ECO:0000256" key="2">
    <source>
        <dbReference type="ARBA" id="ARBA00012513"/>
    </source>
</evidence>
<dbReference type="STRING" id="451379.A0A0N5AQ78"/>
<keyword evidence="8 12" id="KW-0067">ATP-binding</keyword>
<dbReference type="InterPro" id="IPR008271">
    <property type="entry name" value="Ser/Thr_kinase_AS"/>
</dbReference>
<evidence type="ECO:0000256" key="10">
    <source>
        <dbReference type="ARBA" id="ARBA00047899"/>
    </source>
</evidence>
<comment type="similarity">
    <text evidence="13">Belongs to the protein kinase superfamily.</text>
</comment>
<evidence type="ECO:0000313" key="16">
    <source>
        <dbReference type="Proteomes" id="UP000046393"/>
    </source>
</evidence>
<evidence type="ECO:0000313" key="17">
    <source>
        <dbReference type="WBParaSite" id="SMUV_0000683001-mRNA-1"/>
    </source>
</evidence>
<dbReference type="EC" id="2.7.11.1" evidence="2"/>
<feature type="compositionally biased region" description="Low complexity" evidence="14">
    <location>
        <begin position="412"/>
        <end position="431"/>
    </location>
</feature>
<organism evidence="16 17">
    <name type="scientific">Syphacia muris</name>
    <dbReference type="NCBI Taxonomy" id="451379"/>
    <lineage>
        <taxon>Eukaryota</taxon>
        <taxon>Metazoa</taxon>
        <taxon>Ecdysozoa</taxon>
        <taxon>Nematoda</taxon>
        <taxon>Chromadorea</taxon>
        <taxon>Rhabditida</taxon>
        <taxon>Spirurina</taxon>
        <taxon>Oxyuridomorpha</taxon>
        <taxon>Oxyuroidea</taxon>
        <taxon>Oxyuridae</taxon>
        <taxon>Syphacia</taxon>
    </lineage>
</organism>
<evidence type="ECO:0000256" key="7">
    <source>
        <dbReference type="ARBA" id="ARBA00022777"/>
    </source>
</evidence>
<reference evidence="17" key="1">
    <citation type="submission" date="2017-02" db="UniProtKB">
        <authorList>
            <consortium name="WormBaseParasite"/>
        </authorList>
    </citation>
    <scope>IDENTIFICATION</scope>
</reference>
<dbReference type="InterPro" id="IPR017441">
    <property type="entry name" value="Protein_kinase_ATP_BS"/>
</dbReference>
<evidence type="ECO:0000256" key="5">
    <source>
        <dbReference type="ARBA" id="ARBA00022679"/>
    </source>
</evidence>
<sequence length="450" mass="49880">MTVGSFACAGTSSCPSNQQPIILREKKFLPHDFAAFMAKYKIGAELGRGGFGTVYSGFRSTDGLPVAVKFIARRNVTEWKKNPDNSIIPMEIALLEGCTGIPGVIQMYDWYERSDGYLIVMERPSPCQDLFDYISCSGALNERIARDFFKQASHLLHFLFFSRHRVVDTVIACDNVGVLHRDIKDENLIVDMKTGHLKLIDFGSGAFKKPPGELYTDFEGTRVYSPPEWIISSKYEGNKATVWSLGILLYDMVCGDIPFHRDQDLIKPTPMVWRTKISHACQHLIQSCLTFDAEKRCTLEDIKNHPWLREQTDSVPSTSTYADRYSSVPAHLQTKAVQHPMLHHAVELPGVSEDNLLANYKATAEACEEAESSSELSKSCPPTTSLRKDSNSSGCNDSVDRCRFIVGNSASSCSVFSSSSRSDLLSSRTSSGYNTASSPSDPTFILEGGD</sequence>
<protein>
    <recommendedName>
        <fullName evidence="3">Serine/threonine-protein kinase 1</fullName>
        <ecNumber evidence="2">2.7.11.1</ecNumber>
    </recommendedName>
</protein>
<dbReference type="InterPro" id="IPR000719">
    <property type="entry name" value="Prot_kinase_dom"/>
</dbReference>
<dbReference type="CDD" id="cd14005">
    <property type="entry name" value="STKc_PIM"/>
    <property type="match status" value="1"/>
</dbReference>
<comment type="catalytic activity">
    <reaction evidence="11">
        <text>L-seryl-[protein] + ATP = O-phospho-L-seryl-[protein] + ADP + H(+)</text>
        <dbReference type="Rhea" id="RHEA:17989"/>
        <dbReference type="Rhea" id="RHEA-COMP:9863"/>
        <dbReference type="Rhea" id="RHEA-COMP:11604"/>
        <dbReference type="ChEBI" id="CHEBI:15378"/>
        <dbReference type="ChEBI" id="CHEBI:29999"/>
        <dbReference type="ChEBI" id="CHEBI:30616"/>
        <dbReference type="ChEBI" id="CHEBI:83421"/>
        <dbReference type="ChEBI" id="CHEBI:456216"/>
        <dbReference type="EC" id="2.7.11.1"/>
    </reaction>
</comment>
<dbReference type="PROSITE" id="PS00108">
    <property type="entry name" value="PROTEIN_KINASE_ST"/>
    <property type="match status" value="1"/>
</dbReference>
<dbReference type="GO" id="GO:0005524">
    <property type="term" value="F:ATP binding"/>
    <property type="evidence" value="ECO:0007669"/>
    <property type="project" value="UniProtKB-UniRule"/>
</dbReference>
<feature type="domain" description="Protein kinase" evidence="15">
    <location>
        <begin position="40"/>
        <end position="308"/>
    </location>
</feature>